<feature type="binding site" description="covalent" evidence="16">
    <location>
        <position position="181"/>
    </location>
    <ligand>
        <name>heme c</name>
        <dbReference type="ChEBI" id="CHEBI:61717"/>
        <label>2</label>
    </ligand>
</feature>
<evidence type="ECO:0000256" key="6">
    <source>
        <dbReference type="ARBA" id="ARBA00022723"/>
    </source>
</evidence>
<dbReference type="PROSITE" id="PS51257">
    <property type="entry name" value="PROKAR_LIPOPROTEIN"/>
    <property type="match status" value="1"/>
</dbReference>
<evidence type="ECO:0000313" key="21">
    <source>
        <dbReference type="Proteomes" id="UP000297839"/>
    </source>
</evidence>
<feature type="binding site" description="covalent" evidence="16">
    <location>
        <position position="70"/>
    </location>
    <ligand>
        <name>heme c</name>
        <dbReference type="ChEBI" id="CHEBI:61717"/>
        <label>1</label>
    </ligand>
</feature>
<feature type="binding site" evidence="16">
    <location>
        <position position="226"/>
    </location>
    <ligand>
        <name>substrate</name>
    </ligand>
</feature>
<feature type="domain" description="Cytochrome c" evidence="19">
    <location>
        <begin position="158"/>
        <end position="269"/>
    </location>
</feature>
<dbReference type="Proteomes" id="UP000297839">
    <property type="component" value="Unassembled WGS sequence"/>
</dbReference>
<dbReference type="GO" id="GO:0016740">
    <property type="term" value="F:transferase activity"/>
    <property type="evidence" value="ECO:0007669"/>
    <property type="project" value="UniProtKB-KW"/>
</dbReference>
<evidence type="ECO:0000256" key="5">
    <source>
        <dbReference type="ARBA" id="ARBA00022679"/>
    </source>
</evidence>
<dbReference type="GO" id="GO:0020037">
    <property type="term" value="F:heme binding"/>
    <property type="evidence" value="ECO:0007669"/>
    <property type="project" value="InterPro"/>
</dbReference>
<comment type="cofactor">
    <cofactor evidence="16">
        <name>heme</name>
        <dbReference type="ChEBI" id="CHEBI:30413"/>
    </cofactor>
    <text evidence="16">Binds 2 heme groups per subunit.</text>
</comment>
<evidence type="ECO:0000256" key="4">
    <source>
        <dbReference type="ARBA" id="ARBA00022617"/>
    </source>
</evidence>
<evidence type="ECO:0000256" key="14">
    <source>
        <dbReference type="PIRNR" id="PIRNR038455"/>
    </source>
</evidence>
<keyword evidence="8 14" id="KW-0574">Periplasm</keyword>
<evidence type="ECO:0000256" key="17">
    <source>
        <dbReference type="PIRSR" id="PIRSR038455-3"/>
    </source>
</evidence>
<dbReference type="OrthoDB" id="9808312at2"/>
<feature type="binding site" description="covalent" evidence="16">
    <location>
        <position position="178"/>
    </location>
    <ligand>
        <name>heme c</name>
        <dbReference type="ChEBI" id="CHEBI:61717"/>
        <label>2</label>
    </ligand>
</feature>
<evidence type="ECO:0000256" key="1">
    <source>
        <dbReference type="ARBA" id="ARBA00004418"/>
    </source>
</evidence>
<dbReference type="SUPFAM" id="SSF46626">
    <property type="entry name" value="Cytochrome c"/>
    <property type="match status" value="2"/>
</dbReference>
<feature type="chain" id="PRO_5021422994" description="SoxAX cytochrome complex subunit A" evidence="18">
    <location>
        <begin position="22"/>
        <end position="269"/>
    </location>
</feature>
<accession>A0A4Z0BGI8</accession>
<evidence type="ECO:0000256" key="8">
    <source>
        <dbReference type="ARBA" id="ARBA00022764"/>
    </source>
</evidence>
<keyword evidence="3 14" id="KW-0813">Transport</keyword>
<feature type="binding site" description="axial binding residue" evidence="17">
    <location>
        <position position="106"/>
    </location>
    <ligand>
        <name>heme c</name>
        <dbReference type="ChEBI" id="CHEBI:61717"/>
        <label>1</label>
    </ligand>
    <ligandPart>
        <name>Fe</name>
        <dbReference type="ChEBI" id="CHEBI:18248"/>
    </ligandPart>
</feature>
<dbReference type="GO" id="GO:0019417">
    <property type="term" value="P:sulfur oxidation"/>
    <property type="evidence" value="ECO:0007669"/>
    <property type="project" value="InterPro"/>
</dbReference>
<evidence type="ECO:0000256" key="11">
    <source>
        <dbReference type="ARBA" id="ARBA00025746"/>
    </source>
</evidence>
<keyword evidence="4 14" id="KW-0349">Heme</keyword>
<proteinExistence type="inferred from homology"/>
<keyword evidence="6 14" id="KW-0479">Metal-binding</keyword>
<dbReference type="InterPro" id="IPR009056">
    <property type="entry name" value="Cyt_c-like_dom"/>
</dbReference>
<sequence>MTRKLAAFAAVATLACGATHAQQQPKSATQSIEEYRAMLADGNPAELFEAKGEDLWKKKRGPKNASLEQCDLGKGPGVVKGAFVELPRYFADTNKVQDLESRLVSCMATLQGFDAQQIAKTPYGKGEQENVTALATWIAAESRGLPFNLPQSHPQERVAYEVGKRLFFMRGGTHDFSCASCHGEDGKRIRLQDLPNLTKNPGDGVGFAAWPAYRVSNGQMWSMQLRLNDCYRQQRFPYPEFGSDAISALSTYLGVNAKGAKSAAPTLKR</sequence>
<gene>
    <name evidence="20" type="primary">soxA</name>
    <name evidence="20" type="ORF">EZ216_16545</name>
</gene>
<feature type="active site" description="Cysteine persulfide intermediate" evidence="15">
    <location>
        <position position="230"/>
    </location>
</feature>
<dbReference type="GO" id="GO:0016669">
    <property type="term" value="F:oxidoreductase activity, acting on a sulfur group of donors, cytochrome as acceptor"/>
    <property type="evidence" value="ECO:0007669"/>
    <property type="project" value="InterPro"/>
</dbReference>
<evidence type="ECO:0000256" key="18">
    <source>
        <dbReference type="SAM" id="SignalP"/>
    </source>
</evidence>
<dbReference type="AlphaFoldDB" id="A0A4Z0BGI8"/>
<dbReference type="EC" id="2.8.5.2" evidence="14"/>
<feature type="binding site" description="axial binding residue" evidence="17">
    <location>
        <position position="182"/>
    </location>
    <ligand>
        <name>heme c</name>
        <dbReference type="ChEBI" id="CHEBI:61717"/>
        <label>2</label>
    </ligand>
    <ligandPart>
        <name>Fe</name>
        <dbReference type="ChEBI" id="CHEBI:18248"/>
    </ligandPart>
</feature>
<dbReference type="EMBL" id="SMLK01000006">
    <property type="protein sequence ID" value="TFY98422.1"/>
    <property type="molecule type" value="Genomic_DNA"/>
</dbReference>
<dbReference type="NCBIfam" id="TIGR04484">
    <property type="entry name" value="thiosulf_SoxA"/>
    <property type="match status" value="1"/>
</dbReference>
<evidence type="ECO:0000256" key="16">
    <source>
        <dbReference type="PIRSR" id="PIRSR038455-2"/>
    </source>
</evidence>
<dbReference type="GO" id="GO:0046872">
    <property type="term" value="F:metal ion binding"/>
    <property type="evidence" value="ECO:0007669"/>
    <property type="project" value="UniProtKB-KW"/>
</dbReference>
<dbReference type="InterPro" id="IPR036909">
    <property type="entry name" value="Cyt_c-like_dom_sf"/>
</dbReference>
<keyword evidence="9 14" id="KW-0249">Electron transport</keyword>
<evidence type="ECO:0000256" key="12">
    <source>
        <dbReference type="ARBA" id="ARBA00048077"/>
    </source>
</evidence>
<organism evidence="20 21">
    <name type="scientific">Ramlibacter humi</name>
    <dbReference type="NCBI Taxonomy" id="2530451"/>
    <lineage>
        <taxon>Bacteria</taxon>
        <taxon>Pseudomonadati</taxon>
        <taxon>Pseudomonadota</taxon>
        <taxon>Betaproteobacteria</taxon>
        <taxon>Burkholderiales</taxon>
        <taxon>Comamonadaceae</taxon>
        <taxon>Ramlibacter</taxon>
    </lineage>
</organism>
<keyword evidence="10 14" id="KW-0408">Iron</keyword>
<evidence type="ECO:0000256" key="15">
    <source>
        <dbReference type="PIRSR" id="PIRSR038455-1"/>
    </source>
</evidence>
<dbReference type="Gene3D" id="1.10.760.10">
    <property type="entry name" value="Cytochrome c-like domain"/>
    <property type="match status" value="2"/>
</dbReference>
<dbReference type="PROSITE" id="PS51007">
    <property type="entry name" value="CYTC"/>
    <property type="match status" value="1"/>
</dbReference>
<feature type="binding site" description="axial binding residue" evidence="17">
    <location>
        <position position="230"/>
    </location>
    <ligand>
        <name>heme c</name>
        <dbReference type="ChEBI" id="CHEBI:61717"/>
        <label>2</label>
    </ligand>
    <ligandPart>
        <name>Fe</name>
        <dbReference type="ChEBI" id="CHEBI:18248"/>
    </ligandPart>
</feature>
<comment type="caution">
    <text evidence="20">The sequence shown here is derived from an EMBL/GenBank/DDBJ whole genome shotgun (WGS) entry which is preliminary data.</text>
</comment>
<dbReference type="GO" id="GO:0042597">
    <property type="term" value="C:periplasmic space"/>
    <property type="evidence" value="ECO:0007669"/>
    <property type="project" value="UniProtKB-SubCell"/>
</dbReference>
<comment type="similarity">
    <text evidence="11 14">Belongs to the SoxA family.</text>
</comment>
<evidence type="ECO:0000256" key="3">
    <source>
        <dbReference type="ARBA" id="ARBA00022448"/>
    </source>
</evidence>
<evidence type="ECO:0000313" key="20">
    <source>
        <dbReference type="EMBL" id="TFY98422.1"/>
    </source>
</evidence>
<feature type="signal peptide" evidence="18">
    <location>
        <begin position="1"/>
        <end position="21"/>
    </location>
</feature>
<dbReference type="GO" id="GO:0009055">
    <property type="term" value="F:electron transfer activity"/>
    <property type="evidence" value="ECO:0007669"/>
    <property type="project" value="InterPro"/>
</dbReference>
<evidence type="ECO:0000259" key="19">
    <source>
        <dbReference type="PROSITE" id="PS51007"/>
    </source>
</evidence>
<evidence type="ECO:0000256" key="2">
    <source>
        <dbReference type="ARBA" id="ARBA00011530"/>
    </source>
</evidence>
<keyword evidence="21" id="KW-1185">Reference proteome</keyword>
<dbReference type="InterPro" id="IPR025710">
    <property type="entry name" value="SoxA"/>
</dbReference>
<reference evidence="20 21" key="1">
    <citation type="submission" date="2019-03" db="EMBL/GenBank/DDBJ databases">
        <title>Ramlibacter sp. 18x22-1, whole genome shotgun sequence.</title>
        <authorList>
            <person name="Zhang X."/>
            <person name="Feng G."/>
            <person name="Zhu H."/>
        </authorList>
    </citation>
    <scope>NUCLEOTIDE SEQUENCE [LARGE SCALE GENOMIC DNA]</scope>
    <source>
        <strain evidence="20 21">18x22-1</strain>
    </source>
</reference>
<name>A0A4Z0BGI8_9BURK</name>
<keyword evidence="7 18" id="KW-0732">Signal</keyword>
<evidence type="ECO:0000256" key="9">
    <source>
        <dbReference type="ARBA" id="ARBA00022982"/>
    </source>
</evidence>
<comment type="subunit">
    <text evidence="2 14">Heterodimer of SoxA and SoxX.</text>
</comment>
<dbReference type="GO" id="GO:0070069">
    <property type="term" value="C:cytochrome complex"/>
    <property type="evidence" value="ECO:0007669"/>
    <property type="project" value="InterPro"/>
</dbReference>
<protein>
    <recommendedName>
        <fullName evidence="14">SoxAX cytochrome complex subunit A</fullName>
        <ecNumber evidence="14">2.8.5.2</ecNumber>
    </recommendedName>
    <alternativeName>
        <fullName evidence="14">Protein SoxA</fullName>
    </alternativeName>
    <alternativeName>
        <fullName evidence="14">Sulfur oxidizing protein A</fullName>
    </alternativeName>
    <alternativeName>
        <fullName evidence="14">Thiosulfate-oxidizing multienzyme system protein SoxA</fullName>
    </alternativeName>
</protein>
<comment type="subcellular location">
    <subcellularLocation>
        <location evidence="1 14">Periplasm</location>
    </subcellularLocation>
</comment>
<dbReference type="Pfam" id="PF21342">
    <property type="entry name" value="SoxA-TsdA_cyt-c"/>
    <property type="match status" value="1"/>
</dbReference>
<evidence type="ECO:0000256" key="10">
    <source>
        <dbReference type="ARBA" id="ARBA00023004"/>
    </source>
</evidence>
<keyword evidence="5 14" id="KW-0808">Transferase</keyword>
<evidence type="ECO:0000256" key="13">
    <source>
        <dbReference type="ARBA" id="ARBA00048423"/>
    </source>
</evidence>
<dbReference type="PIRSF" id="PIRSF038455">
    <property type="entry name" value="SoxA"/>
    <property type="match status" value="1"/>
</dbReference>
<comment type="catalytic activity">
    <reaction evidence="13 14">
        <text>S-sulfanyl-L-cysteinyl-[SoxY protein] + thiosulfate + 2 Fe(III)-[cytochrome c] = S-(2-sulfodisulfanyl)-L-cysteinyl-[SoxY protein] + 2 Fe(II)-[cytochrome c] + 2 H(+)</text>
        <dbReference type="Rhea" id="RHEA:51224"/>
        <dbReference type="Rhea" id="RHEA-COMP:10350"/>
        <dbReference type="Rhea" id="RHEA-COMP:14399"/>
        <dbReference type="Rhea" id="RHEA-COMP:14689"/>
        <dbReference type="Rhea" id="RHEA-COMP:14690"/>
        <dbReference type="ChEBI" id="CHEBI:15378"/>
        <dbReference type="ChEBI" id="CHEBI:29033"/>
        <dbReference type="ChEBI" id="CHEBI:29034"/>
        <dbReference type="ChEBI" id="CHEBI:33542"/>
        <dbReference type="ChEBI" id="CHEBI:61963"/>
        <dbReference type="ChEBI" id="CHEBI:140664"/>
        <dbReference type="EC" id="2.8.5.2"/>
    </reaction>
</comment>
<comment type="catalytic activity">
    <reaction evidence="12 14">
        <text>L-cysteinyl-[SoxY protein] + thiosulfate + 2 Fe(III)-[cytochrome c] = S-sulfosulfanyl-L-cysteinyl-[SoxY protein] + 2 Fe(II)-[cytochrome c] + 2 H(+)</text>
        <dbReference type="Rhea" id="RHEA:56720"/>
        <dbReference type="Rhea" id="RHEA-COMP:10350"/>
        <dbReference type="Rhea" id="RHEA-COMP:14328"/>
        <dbReference type="Rhea" id="RHEA-COMP:14399"/>
        <dbReference type="Rhea" id="RHEA-COMP:14691"/>
        <dbReference type="ChEBI" id="CHEBI:15378"/>
        <dbReference type="ChEBI" id="CHEBI:29033"/>
        <dbReference type="ChEBI" id="CHEBI:29034"/>
        <dbReference type="ChEBI" id="CHEBI:29950"/>
        <dbReference type="ChEBI" id="CHEBI:33542"/>
        <dbReference type="ChEBI" id="CHEBI:139321"/>
        <dbReference type="EC" id="2.8.5.2"/>
    </reaction>
</comment>
<evidence type="ECO:0000256" key="7">
    <source>
        <dbReference type="ARBA" id="ARBA00022729"/>
    </source>
</evidence>